<dbReference type="SUPFAM" id="SSF52540">
    <property type="entry name" value="P-loop containing nucleoside triphosphate hydrolases"/>
    <property type="match status" value="1"/>
</dbReference>
<protein>
    <recommendedName>
        <fullName evidence="3">6-phosphofructo-2-kinase domain-containing protein</fullName>
    </recommendedName>
</protein>
<dbReference type="EMBL" id="AJWJ01000084">
    <property type="protein sequence ID" value="KAF2075836.1"/>
    <property type="molecule type" value="Genomic_DNA"/>
</dbReference>
<dbReference type="PRINTS" id="PR00991">
    <property type="entry name" value="6PFRUCTKNASE"/>
</dbReference>
<evidence type="ECO:0000256" key="1">
    <source>
        <dbReference type="ARBA" id="ARBA00022741"/>
    </source>
</evidence>
<evidence type="ECO:0000256" key="2">
    <source>
        <dbReference type="ARBA" id="ARBA00022840"/>
    </source>
</evidence>
<dbReference type="GO" id="GO:0003873">
    <property type="term" value="F:6-phosphofructo-2-kinase activity"/>
    <property type="evidence" value="ECO:0007669"/>
    <property type="project" value="InterPro"/>
</dbReference>
<dbReference type="SUPFAM" id="SSF53254">
    <property type="entry name" value="Phosphoglycerate mutase-like"/>
    <property type="match status" value="1"/>
</dbReference>
<dbReference type="InterPro" id="IPR027417">
    <property type="entry name" value="P-loop_NTPase"/>
</dbReference>
<organism evidence="4 5">
    <name type="scientific">Polysphondylium violaceum</name>
    <dbReference type="NCBI Taxonomy" id="133409"/>
    <lineage>
        <taxon>Eukaryota</taxon>
        <taxon>Amoebozoa</taxon>
        <taxon>Evosea</taxon>
        <taxon>Eumycetozoa</taxon>
        <taxon>Dictyostelia</taxon>
        <taxon>Dictyosteliales</taxon>
        <taxon>Dictyosteliaceae</taxon>
        <taxon>Polysphondylium</taxon>
    </lineage>
</organism>
<dbReference type="GO" id="GO:0005829">
    <property type="term" value="C:cytosol"/>
    <property type="evidence" value="ECO:0007669"/>
    <property type="project" value="TreeGrafter"/>
</dbReference>
<dbReference type="FunFam" id="3.40.50.300:FF:000644">
    <property type="entry name" value="GpmB, Fructose-2,6-bisphosphatase"/>
    <property type="match status" value="1"/>
</dbReference>
<dbReference type="Proteomes" id="UP000695562">
    <property type="component" value="Unassembled WGS sequence"/>
</dbReference>
<dbReference type="GO" id="GO:0006000">
    <property type="term" value="P:fructose metabolic process"/>
    <property type="evidence" value="ECO:0007669"/>
    <property type="project" value="InterPro"/>
</dbReference>
<evidence type="ECO:0000259" key="3">
    <source>
        <dbReference type="Pfam" id="PF01591"/>
    </source>
</evidence>
<gene>
    <name evidence="4" type="ORF">CYY_002870</name>
</gene>
<dbReference type="InterPro" id="IPR013078">
    <property type="entry name" value="His_Pase_superF_clade-1"/>
</dbReference>
<dbReference type="AlphaFoldDB" id="A0A8J4Q7G6"/>
<dbReference type="Pfam" id="PF00300">
    <property type="entry name" value="His_Phos_1"/>
    <property type="match status" value="1"/>
</dbReference>
<dbReference type="Gene3D" id="3.40.50.1240">
    <property type="entry name" value="Phosphoglycerate mutase-like"/>
    <property type="match status" value="1"/>
</dbReference>
<keyword evidence="1" id="KW-0547">Nucleotide-binding</keyword>
<dbReference type="GO" id="GO:0004331">
    <property type="term" value="F:fructose-2,6-bisphosphate 2-phosphatase activity"/>
    <property type="evidence" value="ECO:0007669"/>
    <property type="project" value="TreeGrafter"/>
</dbReference>
<keyword evidence="2" id="KW-0067">ATP-binding</keyword>
<dbReference type="Pfam" id="PF01591">
    <property type="entry name" value="6PF2K"/>
    <property type="match status" value="1"/>
</dbReference>
<evidence type="ECO:0000313" key="4">
    <source>
        <dbReference type="EMBL" id="KAF2075836.1"/>
    </source>
</evidence>
<dbReference type="InterPro" id="IPR013079">
    <property type="entry name" value="6Phosfructo_kin"/>
</dbReference>
<comment type="caution">
    <text evidence="4">The sequence shown here is derived from an EMBL/GenBank/DDBJ whole genome shotgun (WGS) entry which is preliminary data.</text>
</comment>
<dbReference type="InterPro" id="IPR029033">
    <property type="entry name" value="His_PPase_superfam"/>
</dbReference>
<dbReference type="GO" id="GO:0005524">
    <property type="term" value="F:ATP binding"/>
    <property type="evidence" value="ECO:0007669"/>
    <property type="project" value="UniProtKB-KW"/>
</dbReference>
<dbReference type="OrthoDB" id="267323at2759"/>
<name>A0A8J4Q7G6_9MYCE</name>
<reference evidence="4" key="1">
    <citation type="submission" date="2020-01" db="EMBL/GenBank/DDBJ databases">
        <title>Development of genomics and gene disruption for Polysphondylium violaceum indicates a role for the polyketide synthase stlB in stalk morphogenesis.</title>
        <authorList>
            <person name="Narita B."/>
            <person name="Kawabe Y."/>
            <person name="Kin K."/>
            <person name="Saito T."/>
            <person name="Gibbs R."/>
            <person name="Kuspa A."/>
            <person name="Muzny D."/>
            <person name="Queller D."/>
            <person name="Richards S."/>
            <person name="Strassman J."/>
            <person name="Sucgang R."/>
            <person name="Worley K."/>
            <person name="Schaap P."/>
        </authorList>
    </citation>
    <scope>NUCLEOTIDE SEQUENCE</scope>
    <source>
        <strain evidence="4">QSvi11</strain>
    </source>
</reference>
<sequence>MMNRTISINRDLNLHELDLGGMIIFFKVRGKTKYVLFKGSSLEDLTDLFLVTFPEYTKDTLTPFVIKHRHTKTLYELDDISDLYSGCTLEMRKNTSDAMSEGYRRPYVYTGFESNKIVVVMVGLPASGKTYIARKVRNLLNWMGVPAKLFTVGDYRRTRVGAKQPSEFFDPGNIDASRVRLHMAVAAIDDMMDWLDSGSTAGIYDATNLTVERRQLILSRCHREGIEKVLFVESVIKDKKKVENNMIENWKSSPDYQNHTEEEAIKHFRERLAYYDKEYVSVDNSTNLQYIKLYDVGKKVVANNITGYLPSRIMFLLMNLHLNPRPIWLCRSGQSEWESSGRKGGDTELTAEGENFSHKLAAWVEENIKNNEEVTIWTSTYKRSIRTAQYIPHPKVHVRALDDLDRGEWQGLTREDILKTTPEEFGAHNDDKLNYRIPRGECYLDVIQRLESVILELERTKNTSLIVSHPAPLRCLYGYMTGEPIEKFPDINIPLNTIISLLPTAYGCEVKTYKLM</sequence>
<dbReference type="GO" id="GO:0006003">
    <property type="term" value="P:fructose 2,6-bisphosphate metabolic process"/>
    <property type="evidence" value="ECO:0007669"/>
    <property type="project" value="InterPro"/>
</dbReference>
<dbReference type="InterPro" id="IPR003094">
    <property type="entry name" value="6Pfruct_kin"/>
</dbReference>
<evidence type="ECO:0000313" key="5">
    <source>
        <dbReference type="Proteomes" id="UP000695562"/>
    </source>
</evidence>
<dbReference type="PANTHER" id="PTHR10606:SF38">
    <property type="entry name" value="6-PHOSPHOFRUCTO-2-KINASE DOMAIN-CONTAINING PROTEIN"/>
    <property type="match status" value="1"/>
</dbReference>
<proteinExistence type="predicted"/>
<dbReference type="Gene3D" id="3.40.50.300">
    <property type="entry name" value="P-loop containing nucleotide triphosphate hydrolases"/>
    <property type="match status" value="1"/>
</dbReference>
<dbReference type="SMART" id="SM00855">
    <property type="entry name" value="PGAM"/>
    <property type="match status" value="1"/>
</dbReference>
<feature type="domain" description="6-phosphofructo-2-kinase" evidence="3">
    <location>
        <begin position="108"/>
        <end position="324"/>
    </location>
</feature>
<dbReference type="PANTHER" id="PTHR10606">
    <property type="entry name" value="6-PHOSPHOFRUCTO-2-KINASE/FRUCTOSE-2,6-BISPHOSPHATASE"/>
    <property type="match status" value="1"/>
</dbReference>
<accession>A0A8J4Q7G6</accession>
<dbReference type="CDD" id="cd07067">
    <property type="entry name" value="HP_PGM_like"/>
    <property type="match status" value="1"/>
</dbReference>
<keyword evidence="5" id="KW-1185">Reference proteome</keyword>